<dbReference type="SUPFAM" id="SSF50494">
    <property type="entry name" value="Trypsin-like serine proteases"/>
    <property type="match status" value="1"/>
</dbReference>
<proteinExistence type="predicted"/>
<dbReference type="Pfam" id="PF00089">
    <property type="entry name" value="Trypsin"/>
    <property type="match status" value="1"/>
</dbReference>
<reference evidence="3 4" key="1">
    <citation type="journal article" date="2021" name="Elife">
        <title>Chloroplast acquisition without the gene transfer in kleptoplastic sea slugs, Plakobranchus ocellatus.</title>
        <authorList>
            <person name="Maeda T."/>
            <person name="Takahashi S."/>
            <person name="Yoshida T."/>
            <person name="Shimamura S."/>
            <person name="Takaki Y."/>
            <person name="Nagai Y."/>
            <person name="Toyoda A."/>
            <person name="Suzuki Y."/>
            <person name="Arimoto A."/>
            <person name="Ishii H."/>
            <person name="Satoh N."/>
            <person name="Nishiyama T."/>
            <person name="Hasebe M."/>
            <person name="Maruyama T."/>
            <person name="Minagawa J."/>
            <person name="Obokata J."/>
            <person name="Shigenobu S."/>
        </authorList>
    </citation>
    <scope>NUCLEOTIDE SEQUENCE [LARGE SCALE GENOMIC DNA]</scope>
</reference>
<name>A0AAV3Z4Y1_9GAST</name>
<dbReference type="GO" id="GO:0006508">
    <property type="term" value="P:proteolysis"/>
    <property type="evidence" value="ECO:0007669"/>
    <property type="project" value="InterPro"/>
</dbReference>
<dbReference type="InterPro" id="IPR009003">
    <property type="entry name" value="Peptidase_S1_PA"/>
</dbReference>
<dbReference type="InterPro" id="IPR043504">
    <property type="entry name" value="Peptidase_S1_PA_chymotrypsin"/>
</dbReference>
<dbReference type="Gene3D" id="2.40.10.10">
    <property type="entry name" value="Trypsin-like serine proteases"/>
    <property type="match status" value="1"/>
</dbReference>
<protein>
    <submittedName>
        <fullName evidence="3">Plasma kallikrein</fullName>
    </submittedName>
</protein>
<dbReference type="InterPro" id="IPR001254">
    <property type="entry name" value="Trypsin_dom"/>
</dbReference>
<dbReference type="AlphaFoldDB" id="A0AAV3Z4Y1"/>
<keyword evidence="1" id="KW-1015">Disulfide bond</keyword>
<organism evidence="3 4">
    <name type="scientific">Plakobranchus ocellatus</name>
    <dbReference type="NCBI Taxonomy" id="259542"/>
    <lineage>
        <taxon>Eukaryota</taxon>
        <taxon>Metazoa</taxon>
        <taxon>Spiralia</taxon>
        <taxon>Lophotrochozoa</taxon>
        <taxon>Mollusca</taxon>
        <taxon>Gastropoda</taxon>
        <taxon>Heterobranchia</taxon>
        <taxon>Euthyneura</taxon>
        <taxon>Panpulmonata</taxon>
        <taxon>Sacoglossa</taxon>
        <taxon>Placobranchoidea</taxon>
        <taxon>Plakobranchidae</taxon>
        <taxon>Plakobranchus</taxon>
    </lineage>
</organism>
<dbReference type="GO" id="GO:0004252">
    <property type="term" value="F:serine-type endopeptidase activity"/>
    <property type="evidence" value="ECO:0007669"/>
    <property type="project" value="InterPro"/>
</dbReference>
<evidence type="ECO:0000256" key="1">
    <source>
        <dbReference type="ARBA" id="ARBA00023157"/>
    </source>
</evidence>
<gene>
    <name evidence="3" type="ORF">PoB_001617100</name>
</gene>
<evidence type="ECO:0000313" key="3">
    <source>
        <dbReference type="EMBL" id="GFN89665.1"/>
    </source>
</evidence>
<evidence type="ECO:0000313" key="4">
    <source>
        <dbReference type="Proteomes" id="UP000735302"/>
    </source>
</evidence>
<dbReference type="PANTHER" id="PTHR24252:SF7">
    <property type="entry name" value="HYALIN"/>
    <property type="match status" value="1"/>
</dbReference>
<keyword evidence="4" id="KW-1185">Reference proteome</keyword>
<dbReference type="PROSITE" id="PS50240">
    <property type="entry name" value="TRYPSIN_DOM"/>
    <property type="match status" value="1"/>
</dbReference>
<dbReference type="Proteomes" id="UP000735302">
    <property type="component" value="Unassembled WGS sequence"/>
</dbReference>
<feature type="non-terminal residue" evidence="3">
    <location>
        <position position="301"/>
    </location>
</feature>
<feature type="domain" description="Peptidase S1" evidence="2">
    <location>
        <begin position="249"/>
        <end position="301"/>
    </location>
</feature>
<accession>A0AAV3Z4Y1</accession>
<sequence length="301" mass="34085">MVLIKGRGSSIPLSTLAYDELLNQTMIQKKQLDDEDTECTPQNVPNKIVNCFKKDVGHISLTIVASFCLIFLRVKKISSSVALRVTNWTARFLKMICCDKPNCEQGFHSECFGMSGQHNQCKRSPESKLHPFKNRLASLVSRQRSADVTNLTRSRRAWRARRRICRSKKHRGEYKTIGHLCTSNHYLPELRPIKANVSWKELPENLAFRIIHSTKMARTISGYIFLMLIAPVSLTPLAPPTFGARARRIVGGDALAVGEWPWLVSLHYLEKHAYLELQGLKHLCGGSLIAPQWILTVAHCV</sequence>
<comment type="caution">
    <text evidence="3">The sequence shown here is derived from an EMBL/GenBank/DDBJ whole genome shotgun (WGS) entry which is preliminary data.</text>
</comment>
<dbReference type="PANTHER" id="PTHR24252">
    <property type="entry name" value="ACROSIN-RELATED"/>
    <property type="match status" value="1"/>
</dbReference>
<evidence type="ECO:0000259" key="2">
    <source>
        <dbReference type="PROSITE" id="PS50240"/>
    </source>
</evidence>
<dbReference type="EMBL" id="BLXT01001947">
    <property type="protein sequence ID" value="GFN89665.1"/>
    <property type="molecule type" value="Genomic_DNA"/>
</dbReference>